<keyword evidence="8" id="KW-0997">Cell inner membrane</keyword>
<gene>
    <name evidence="10" type="ORF">ACFFGY_03710</name>
</gene>
<sequence>MSGAAAPALPERPPTPPLWLLTLVTFSGTLAMHIFVPALPAAARDLGASTATMQGAISFYLVGLAVGQLFYGPVSDVHGRKPVLMVGLALYTLAGLAALLAPGAGVLIGARLIQALGGCAGLALGRAMVRDTAGPQEAASRLALLNLMVSAGPGLAPAVGGALTATLGWRSIFALLCLMGATSILLCWWRLPETGRRVEGVNAASLIRDYAHLLRSPVFGGYALGGACTTTTMYAFIAASPFIFVNEMHRPVAEVGLYLGIMILGLAAGSLLASRLVRRISIDRLMVGAGAAALLGSCVFLLVVLSGRLSVPLVVGPLVLVALGCGIASPMALTRSVSVNPALIGSAAGLYGFGQMAWGALCSALVGQGQDPALSAALILVGGGVLGQLAFQVAGRSRASDRPKTAG</sequence>
<dbReference type="Pfam" id="PF07690">
    <property type="entry name" value="MFS_1"/>
    <property type="match status" value="1"/>
</dbReference>
<dbReference type="PANTHER" id="PTHR23502:SF132">
    <property type="entry name" value="POLYAMINE TRANSPORTER 2-RELATED"/>
    <property type="match status" value="1"/>
</dbReference>
<evidence type="ECO:0000313" key="10">
    <source>
        <dbReference type="EMBL" id="MFC0407341.1"/>
    </source>
</evidence>
<comment type="subcellular location">
    <subcellularLocation>
        <location evidence="8">Cell inner membrane</location>
        <topology evidence="8">Multi-pass membrane protein</topology>
    </subcellularLocation>
    <subcellularLocation>
        <location evidence="1">Cell membrane</location>
        <topology evidence="1">Multi-pass membrane protein</topology>
    </subcellularLocation>
</comment>
<proteinExistence type="inferred from homology"/>
<reference evidence="10 11" key="1">
    <citation type="submission" date="2024-09" db="EMBL/GenBank/DDBJ databases">
        <authorList>
            <person name="Sun Q."/>
            <person name="Mori K."/>
        </authorList>
    </citation>
    <scope>NUCLEOTIDE SEQUENCE [LARGE SCALE GENOMIC DNA]</scope>
    <source>
        <strain evidence="10 11">TBRC 5777</strain>
    </source>
</reference>
<feature type="transmembrane region" description="Helical" evidence="8">
    <location>
        <begin position="373"/>
        <end position="394"/>
    </location>
</feature>
<keyword evidence="6 8" id="KW-1133">Transmembrane helix</keyword>
<feature type="transmembrane region" description="Helical" evidence="8">
    <location>
        <begin position="255"/>
        <end position="273"/>
    </location>
</feature>
<dbReference type="Proteomes" id="UP001589865">
    <property type="component" value="Unassembled WGS sequence"/>
</dbReference>
<feature type="domain" description="Major facilitator superfamily (MFS) profile" evidence="9">
    <location>
        <begin position="17"/>
        <end position="399"/>
    </location>
</feature>
<evidence type="ECO:0000256" key="1">
    <source>
        <dbReference type="ARBA" id="ARBA00004651"/>
    </source>
</evidence>
<dbReference type="Gene3D" id="1.20.1720.10">
    <property type="entry name" value="Multidrug resistance protein D"/>
    <property type="match status" value="1"/>
</dbReference>
<evidence type="ECO:0000256" key="3">
    <source>
        <dbReference type="ARBA" id="ARBA00022448"/>
    </source>
</evidence>
<feature type="transmembrane region" description="Helical" evidence="8">
    <location>
        <begin position="285"/>
        <end position="305"/>
    </location>
</feature>
<comment type="similarity">
    <text evidence="2 8">Belongs to the major facilitator superfamily. Bcr/CmlA family.</text>
</comment>
<keyword evidence="3 8" id="KW-0813">Transport</keyword>
<comment type="caution">
    <text evidence="8">Lacks conserved residue(s) required for the propagation of feature annotation.</text>
</comment>
<keyword evidence="5 8" id="KW-0812">Transmembrane</keyword>
<dbReference type="RefSeq" id="WP_377043037.1">
    <property type="nucleotide sequence ID" value="NZ_JBHLUN010000002.1"/>
</dbReference>
<organism evidence="10 11">
    <name type="scientific">Roseomonas elaeocarpi</name>
    <dbReference type="NCBI Taxonomy" id="907779"/>
    <lineage>
        <taxon>Bacteria</taxon>
        <taxon>Pseudomonadati</taxon>
        <taxon>Pseudomonadota</taxon>
        <taxon>Alphaproteobacteria</taxon>
        <taxon>Acetobacterales</taxon>
        <taxon>Roseomonadaceae</taxon>
        <taxon>Roseomonas</taxon>
    </lineage>
</organism>
<feature type="transmembrane region" description="Helical" evidence="8">
    <location>
        <begin position="218"/>
        <end position="243"/>
    </location>
</feature>
<dbReference type="InterPro" id="IPR004812">
    <property type="entry name" value="Efflux_drug-R_Bcr/CmlA"/>
</dbReference>
<feature type="transmembrane region" description="Helical" evidence="8">
    <location>
        <begin position="18"/>
        <end position="39"/>
    </location>
</feature>
<keyword evidence="4" id="KW-1003">Cell membrane</keyword>
<evidence type="ECO:0000256" key="6">
    <source>
        <dbReference type="ARBA" id="ARBA00022989"/>
    </source>
</evidence>
<dbReference type="InterPro" id="IPR011701">
    <property type="entry name" value="MFS"/>
</dbReference>
<accession>A0ABV6JSP8</accession>
<feature type="transmembrane region" description="Helical" evidence="8">
    <location>
        <begin position="169"/>
        <end position="189"/>
    </location>
</feature>
<feature type="transmembrane region" description="Helical" evidence="8">
    <location>
        <begin position="141"/>
        <end position="163"/>
    </location>
</feature>
<dbReference type="NCBIfam" id="TIGR00710">
    <property type="entry name" value="efflux_Bcr_CflA"/>
    <property type="match status" value="1"/>
</dbReference>
<evidence type="ECO:0000313" key="11">
    <source>
        <dbReference type="Proteomes" id="UP001589865"/>
    </source>
</evidence>
<feature type="transmembrane region" description="Helical" evidence="8">
    <location>
        <begin position="311"/>
        <end position="331"/>
    </location>
</feature>
<evidence type="ECO:0000256" key="8">
    <source>
        <dbReference type="RuleBase" id="RU365088"/>
    </source>
</evidence>
<dbReference type="PANTHER" id="PTHR23502">
    <property type="entry name" value="MAJOR FACILITATOR SUPERFAMILY"/>
    <property type="match status" value="1"/>
</dbReference>
<evidence type="ECO:0000256" key="4">
    <source>
        <dbReference type="ARBA" id="ARBA00022475"/>
    </source>
</evidence>
<evidence type="ECO:0000256" key="5">
    <source>
        <dbReference type="ARBA" id="ARBA00022692"/>
    </source>
</evidence>
<comment type="caution">
    <text evidence="10">The sequence shown here is derived from an EMBL/GenBank/DDBJ whole genome shotgun (WGS) entry which is preliminary data.</text>
</comment>
<dbReference type="InterPro" id="IPR020846">
    <property type="entry name" value="MFS_dom"/>
</dbReference>
<evidence type="ECO:0000256" key="7">
    <source>
        <dbReference type="ARBA" id="ARBA00023136"/>
    </source>
</evidence>
<dbReference type="CDD" id="cd17320">
    <property type="entry name" value="MFS_MdfA_MDR_like"/>
    <property type="match status" value="1"/>
</dbReference>
<feature type="transmembrane region" description="Helical" evidence="8">
    <location>
        <begin position="343"/>
        <end position="367"/>
    </location>
</feature>
<feature type="transmembrane region" description="Helical" evidence="8">
    <location>
        <begin position="83"/>
        <end position="102"/>
    </location>
</feature>
<evidence type="ECO:0000259" key="9">
    <source>
        <dbReference type="PROSITE" id="PS50850"/>
    </source>
</evidence>
<dbReference type="InterPro" id="IPR036259">
    <property type="entry name" value="MFS_trans_sf"/>
</dbReference>
<feature type="transmembrane region" description="Helical" evidence="8">
    <location>
        <begin position="51"/>
        <end position="71"/>
    </location>
</feature>
<keyword evidence="11" id="KW-1185">Reference proteome</keyword>
<dbReference type="EMBL" id="JBHLUN010000002">
    <property type="protein sequence ID" value="MFC0407341.1"/>
    <property type="molecule type" value="Genomic_DNA"/>
</dbReference>
<dbReference type="SUPFAM" id="SSF103473">
    <property type="entry name" value="MFS general substrate transporter"/>
    <property type="match status" value="1"/>
</dbReference>
<dbReference type="PROSITE" id="PS50850">
    <property type="entry name" value="MFS"/>
    <property type="match status" value="1"/>
</dbReference>
<evidence type="ECO:0000256" key="2">
    <source>
        <dbReference type="ARBA" id="ARBA00006236"/>
    </source>
</evidence>
<protein>
    <recommendedName>
        <fullName evidence="8">Bcr/CflA family efflux transporter</fullName>
    </recommendedName>
</protein>
<keyword evidence="7 8" id="KW-0472">Membrane</keyword>
<name>A0ABV6JSP8_9PROT</name>